<dbReference type="Proteomes" id="UP000712600">
    <property type="component" value="Unassembled WGS sequence"/>
</dbReference>
<evidence type="ECO:0000313" key="3">
    <source>
        <dbReference type="EMBL" id="KAF3603725.1"/>
    </source>
</evidence>
<name>A0A8S9SU29_BRACR</name>
<dbReference type="AlphaFoldDB" id="A0A8S9SU29"/>
<proteinExistence type="predicted"/>
<organism evidence="3 4">
    <name type="scientific">Brassica cretica</name>
    <name type="common">Mustard</name>
    <dbReference type="NCBI Taxonomy" id="69181"/>
    <lineage>
        <taxon>Eukaryota</taxon>
        <taxon>Viridiplantae</taxon>
        <taxon>Streptophyta</taxon>
        <taxon>Embryophyta</taxon>
        <taxon>Tracheophyta</taxon>
        <taxon>Spermatophyta</taxon>
        <taxon>Magnoliopsida</taxon>
        <taxon>eudicotyledons</taxon>
        <taxon>Gunneridae</taxon>
        <taxon>Pentapetalae</taxon>
        <taxon>rosids</taxon>
        <taxon>malvids</taxon>
        <taxon>Brassicales</taxon>
        <taxon>Brassicaceae</taxon>
        <taxon>Brassiceae</taxon>
        <taxon>Brassica</taxon>
    </lineage>
</organism>
<reference evidence="3" key="1">
    <citation type="submission" date="2019-12" db="EMBL/GenBank/DDBJ databases">
        <title>Genome sequencing and annotation of Brassica cretica.</title>
        <authorList>
            <person name="Studholme D.J."/>
            <person name="Sarris P."/>
        </authorList>
    </citation>
    <scope>NUCLEOTIDE SEQUENCE</scope>
    <source>
        <strain evidence="3">PFS-109/04</strain>
        <tissue evidence="3">Leaf</tissue>
    </source>
</reference>
<evidence type="ECO:0000313" key="4">
    <source>
        <dbReference type="Proteomes" id="UP000712600"/>
    </source>
</evidence>
<feature type="chain" id="PRO_5035763366" description="Glycine-rich protein" evidence="2">
    <location>
        <begin position="25"/>
        <end position="61"/>
    </location>
</feature>
<evidence type="ECO:0000256" key="2">
    <source>
        <dbReference type="SAM" id="SignalP"/>
    </source>
</evidence>
<keyword evidence="2" id="KW-0732">Signal</keyword>
<protein>
    <recommendedName>
        <fullName evidence="5">Glycine-rich protein</fullName>
    </recommendedName>
</protein>
<feature type="compositionally biased region" description="Gly residues" evidence="1">
    <location>
        <begin position="33"/>
        <end position="61"/>
    </location>
</feature>
<sequence length="61" mass="5457">MKMGSLKLLGAAFLVLVVFDVCLAVRSPKALGRGSGSGSGYGSGSGGGGRGGGGGGGGGGG</sequence>
<evidence type="ECO:0008006" key="5">
    <source>
        <dbReference type="Google" id="ProtNLM"/>
    </source>
</evidence>
<dbReference type="EMBL" id="QGKX02000004">
    <property type="protein sequence ID" value="KAF3603725.1"/>
    <property type="molecule type" value="Genomic_DNA"/>
</dbReference>
<evidence type="ECO:0000256" key="1">
    <source>
        <dbReference type="SAM" id="MobiDB-lite"/>
    </source>
</evidence>
<comment type="caution">
    <text evidence="3">The sequence shown here is derived from an EMBL/GenBank/DDBJ whole genome shotgun (WGS) entry which is preliminary data.</text>
</comment>
<feature type="region of interest" description="Disordered" evidence="1">
    <location>
        <begin position="29"/>
        <end position="61"/>
    </location>
</feature>
<accession>A0A8S9SU29</accession>
<feature type="signal peptide" evidence="2">
    <location>
        <begin position="1"/>
        <end position="24"/>
    </location>
</feature>
<gene>
    <name evidence="3" type="ORF">F2Q69_00038079</name>
</gene>